<dbReference type="InterPro" id="IPR006788">
    <property type="entry name" value="Myrip/Melanophilin"/>
</dbReference>
<reference evidence="7" key="1">
    <citation type="submission" date="2019-10" db="EMBL/GenBank/DDBJ databases">
        <title>The sequence and de novo assembly of the wild yak genome.</title>
        <authorList>
            <person name="Liu Y."/>
        </authorList>
    </citation>
    <scope>NUCLEOTIDE SEQUENCE [LARGE SCALE GENOMIC DNA]</scope>
    <source>
        <strain evidence="7">WY2019</strain>
    </source>
</reference>
<accession>A0A6B0SEJ4</accession>
<keyword evidence="8" id="KW-1185">Reference proteome</keyword>
<dbReference type="PANTHER" id="PTHR14555:SF1">
    <property type="entry name" value="MELANOPHILIN"/>
    <property type="match status" value="1"/>
</dbReference>
<evidence type="ECO:0000259" key="6">
    <source>
        <dbReference type="PROSITE" id="PS50916"/>
    </source>
</evidence>
<feature type="domain" description="RabBD" evidence="6">
    <location>
        <begin position="4"/>
        <end position="124"/>
    </location>
</feature>
<dbReference type="GO" id="GO:0017022">
    <property type="term" value="F:myosin binding"/>
    <property type="evidence" value="ECO:0007669"/>
    <property type="project" value="TreeGrafter"/>
</dbReference>
<keyword evidence="1" id="KW-0479">Metal-binding</keyword>
<dbReference type="InterPro" id="IPR041282">
    <property type="entry name" value="FYVE_2"/>
</dbReference>
<dbReference type="InterPro" id="IPR037442">
    <property type="entry name" value="Melanophilin_FYVE-rel_dom"/>
</dbReference>
<dbReference type="Pfam" id="PF02318">
    <property type="entry name" value="FYVE_2"/>
    <property type="match status" value="1"/>
</dbReference>
<feature type="region of interest" description="Disordered" evidence="5">
    <location>
        <begin position="392"/>
        <end position="457"/>
    </location>
</feature>
<evidence type="ECO:0000256" key="2">
    <source>
        <dbReference type="ARBA" id="ARBA00022771"/>
    </source>
</evidence>
<evidence type="ECO:0000256" key="4">
    <source>
        <dbReference type="SAM" id="Coils"/>
    </source>
</evidence>
<evidence type="ECO:0000256" key="3">
    <source>
        <dbReference type="ARBA" id="ARBA00022833"/>
    </source>
</evidence>
<keyword evidence="3" id="KW-0862">Zinc</keyword>
<dbReference type="InterPro" id="IPR051745">
    <property type="entry name" value="Intracell_Transport_Effector"/>
</dbReference>
<dbReference type="GO" id="GO:0008270">
    <property type="term" value="F:zinc ion binding"/>
    <property type="evidence" value="ECO:0007669"/>
    <property type="project" value="UniProtKB-KW"/>
</dbReference>
<dbReference type="CDD" id="cd15752">
    <property type="entry name" value="FYVE_SlaC2-a"/>
    <property type="match status" value="1"/>
</dbReference>
<feature type="region of interest" description="Disordered" evidence="5">
    <location>
        <begin position="195"/>
        <end position="220"/>
    </location>
</feature>
<keyword evidence="4" id="KW-0175">Coiled coil</keyword>
<dbReference type="GO" id="GO:0003779">
    <property type="term" value="F:actin binding"/>
    <property type="evidence" value="ECO:0007669"/>
    <property type="project" value="TreeGrafter"/>
</dbReference>
<dbReference type="Pfam" id="PF15172">
    <property type="entry name" value="Prolactin_RP"/>
    <property type="match status" value="1"/>
</dbReference>
<keyword evidence="2" id="KW-0863">Zinc-finger</keyword>
<dbReference type="GO" id="GO:0006886">
    <property type="term" value="P:intracellular protein transport"/>
    <property type="evidence" value="ECO:0007669"/>
    <property type="project" value="InterPro"/>
</dbReference>
<feature type="region of interest" description="Disordered" evidence="5">
    <location>
        <begin position="235"/>
        <end position="302"/>
    </location>
</feature>
<dbReference type="GO" id="GO:0031267">
    <property type="term" value="F:small GTPase binding"/>
    <property type="evidence" value="ECO:0007669"/>
    <property type="project" value="InterPro"/>
</dbReference>
<organism evidence="7 8">
    <name type="scientific">Bos mutus</name>
    <name type="common">wild yak</name>
    <dbReference type="NCBI Taxonomy" id="72004"/>
    <lineage>
        <taxon>Eukaryota</taxon>
        <taxon>Metazoa</taxon>
        <taxon>Chordata</taxon>
        <taxon>Craniata</taxon>
        <taxon>Vertebrata</taxon>
        <taxon>Euteleostomi</taxon>
        <taxon>Mammalia</taxon>
        <taxon>Eutheria</taxon>
        <taxon>Laurasiatheria</taxon>
        <taxon>Artiodactyla</taxon>
        <taxon>Ruminantia</taxon>
        <taxon>Pecora</taxon>
        <taxon>Bovidae</taxon>
        <taxon>Bovinae</taxon>
        <taxon>Bos</taxon>
    </lineage>
</organism>
<dbReference type="SUPFAM" id="SSF57903">
    <property type="entry name" value="FYVE/PHD zinc finger"/>
    <property type="match status" value="1"/>
</dbReference>
<dbReference type="Pfam" id="PF04698">
    <property type="entry name" value="Rab_eff_C"/>
    <property type="match status" value="1"/>
</dbReference>
<dbReference type="PANTHER" id="PTHR14555">
    <property type="entry name" value="MYELIN-ASSOCIATED OLIGODENDROCYTIC BASIC PROTEIN MOBP -RELATED"/>
    <property type="match status" value="1"/>
</dbReference>
<dbReference type="EMBL" id="VBQZ03000187">
    <property type="protein sequence ID" value="MXQ97323.1"/>
    <property type="molecule type" value="Genomic_DNA"/>
</dbReference>
<dbReference type="PROSITE" id="PS50916">
    <property type="entry name" value="RABBD"/>
    <property type="match status" value="1"/>
</dbReference>
<evidence type="ECO:0000313" key="7">
    <source>
        <dbReference type="EMBL" id="MXQ97323.1"/>
    </source>
</evidence>
<dbReference type="InterPro" id="IPR026194">
    <property type="entry name" value="PrRP"/>
</dbReference>
<comment type="caution">
    <text evidence="7">The sequence shown here is derived from an EMBL/GenBank/DDBJ whole genome shotgun (WGS) entry which is preliminary data.</text>
</comment>
<evidence type="ECO:0000313" key="8">
    <source>
        <dbReference type="Proteomes" id="UP000322234"/>
    </source>
</evidence>
<dbReference type="Gene3D" id="3.30.40.10">
    <property type="entry name" value="Zinc/RING finger domain, C3HC4 (zinc finger)"/>
    <property type="match status" value="1"/>
</dbReference>
<dbReference type="InterPro" id="IPR011011">
    <property type="entry name" value="Znf_FYVE_PHD"/>
</dbReference>
<dbReference type="FunFam" id="3.30.40.10:FF:000018">
    <property type="entry name" value="Synaptotagmin-like 5, isoform CRA_a"/>
    <property type="match status" value="1"/>
</dbReference>
<dbReference type="GO" id="GO:0030864">
    <property type="term" value="C:cortical actin cytoskeleton"/>
    <property type="evidence" value="ECO:0007669"/>
    <property type="project" value="TreeGrafter"/>
</dbReference>
<dbReference type="InterPro" id="IPR013083">
    <property type="entry name" value="Znf_RING/FYVE/PHD"/>
</dbReference>
<feature type="coiled-coil region" evidence="4">
    <location>
        <begin position="303"/>
        <end position="337"/>
    </location>
</feature>
<dbReference type="AlphaFoldDB" id="A0A6B0SEJ4"/>
<feature type="compositionally biased region" description="Basic and acidic residues" evidence="5">
    <location>
        <begin position="257"/>
        <end position="273"/>
    </location>
</feature>
<feature type="region of interest" description="Disordered" evidence="5">
    <location>
        <begin position="514"/>
        <end position="552"/>
    </location>
</feature>
<proteinExistence type="predicted"/>
<name>A0A6B0SEJ4_9CETA</name>
<protein>
    <recommendedName>
        <fullName evidence="6">RabBD domain-containing protein</fullName>
    </recommendedName>
</protein>
<dbReference type="Proteomes" id="UP000322234">
    <property type="component" value="Unassembled WGS sequence"/>
</dbReference>
<gene>
    <name evidence="7" type="ORF">E5288_WYG003287</name>
</gene>
<evidence type="ECO:0000256" key="5">
    <source>
        <dbReference type="SAM" id="MobiDB-lite"/>
    </source>
</evidence>
<evidence type="ECO:0000256" key="1">
    <source>
        <dbReference type="ARBA" id="ARBA00022723"/>
    </source>
</evidence>
<feature type="compositionally biased region" description="Basic and acidic residues" evidence="5">
    <location>
        <begin position="392"/>
        <end position="407"/>
    </location>
</feature>
<sequence>MGKTLDLSKLTDEEAKHVWEVVQRDFNLRRKEEERLEGLKGKIKKENSKRELLSDTAHLNNTHCARCLQPYRLLETPKRQCLDCHLFTCRGCGHPHPEEQGWLCDPCHLARVVKMGSLEWYYSHVRARFKRFGSAQVVRSLCGRLQGAGLPDGVRSAPDVHRTNILRNEQLPSQYLADVDTSDEESIWIQRVASHHPRQKGWTASESQHPCGDEPTDADAEEAALKRKLEELTSHISDQGASSAEEEEGADPGAEMGRSKTVEDHPGATREVRTAAGQTPSRGKDPLSPGDPEQPSRTTEAELAELEGRVAATTCEVRRTESQVSNIKSRIAALQAAGLTVRPSGMPQRKSNLPIFLPRLVRKSGQSLKDPNADPLDEAEVEAVPCLVRRELSNYPKSQDKDDDSFSRKSMYRGSLTQRNPNGRKRAANHSFATSSESSSTSDNLEVRAAPSQAGPLRGVSGMKAVGAWLLCLLLLGLALQGAASRAHQHSMEIRTPDINPAWYAGRGIRPVGRFGRRRAAPGNGPRPGPRRVPACFPLEGGAEPPEPSRGG</sequence>
<dbReference type="GO" id="GO:0005179">
    <property type="term" value="F:hormone activity"/>
    <property type="evidence" value="ECO:0007669"/>
    <property type="project" value="InterPro"/>
</dbReference>
<dbReference type="InterPro" id="IPR010911">
    <property type="entry name" value="Rab_BD"/>
</dbReference>